<keyword evidence="4" id="KW-1185">Reference proteome</keyword>
<evidence type="ECO:0000259" key="2">
    <source>
        <dbReference type="Pfam" id="PF09350"/>
    </source>
</evidence>
<dbReference type="Pfam" id="PF09350">
    <property type="entry name" value="DJC28_CD"/>
    <property type="match status" value="1"/>
</dbReference>
<proteinExistence type="predicted"/>
<dbReference type="EMBL" id="JAWDJX010000077">
    <property type="protein sequence ID" value="KAK3046860.1"/>
    <property type="molecule type" value="Genomic_DNA"/>
</dbReference>
<dbReference type="Proteomes" id="UP001271007">
    <property type="component" value="Unassembled WGS sequence"/>
</dbReference>
<feature type="region of interest" description="Disordered" evidence="1">
    <location>
        <begin position="1"/>
        <end position="23"/>
    </location>
</feature>
<dbReference type="PANTHER" id="PTHR39394">
    <property type="entry name" value="YALI0E31793P"/>
    <property type="match status" value="1"/>
</dbReference>
<name>A0AAJ0DBH6_9PEZI</name>
<organism evidence="3 4">
    <name type="scientific">Extremus antarcticus</name>
    <dbReference type="NCBI Taxonomy" id="702011"/>
    <lineage>
        <taxon>Eukaryota</taxon>
        <taxon>Fungi</taxon>
        <taxon>Dikarya</taxon>
        <taxon>Ascomycota</taxon>
        <taxon>Pezizomycotina</taxon>
        <taxon>Dothideomycetes</taxon>
        <taxon>Dothideomycetidae</taxon>
        <taxon>Mycosphaerellales</taxon>
        <taxon>Extremaceae</taxon>
        <taxon>Extremus</taxon>
    </lineage>
</organism>
<feature type="domain" description="DnaJ homologue subfamily C member 28 conserved" evidence="2">
    <location>
        <begin position="172"/>
        <end position="241"/>
    </location>
</feature>
<evidence type="ECO:0000313" key="3">
    <source>
        <dbReference type="EMBL" id="KAK3046860.1"/>
    </source>
</evidence>
<protein>
    <recommendedName>
        <fullName evidence="2">DnaJ homologue subfamily C member 28 conserved domain-containing protein</fullName>
    </recommendedName>
</protein>
<feature type="compositionally biased region" description="Basic and acidic residues" evidence="1">
    <location>
        <begin position="107"/>
        <end position="119"/>
    </location>
</feature>
<reference evidence="3" key="1">
    <citation type="submission" date="2023-04" db="EMBL/GenBank/DDBJ databases">
        <title>Black Yeasts Isolated from many extreme environments.</title>
        <authorList>
            <person name="Coleine C."/>
            <person name="Stajich J.E."/>
            <person name="Selbmann L."/>
        </authorList>
    </citation>
    <scope>NUCLEOTIDE SEQUENCE</scope>
    <source>
        <strain evidence="3">CCFEE 5312</strain>
    </source>
</reference>
<dbReference type="InterPro" id="IPR018961">
    <property type="entry name" value="DnaJ_homolog_subfam-C_membr-28"/>
</dbReference>
<feature type="compositionally biased region" description="Polar residues" evidence="1">
    <location>
        <begin position="337"/>
        <end position="360"/>
    </location>
</feature>
<accession>A0AAJ0DBH6</accession>
<dbReference type="PANTHER" id="PTHR39394:SF1">
    <property type="entry name" value="DNAJ HOMOLOGUE SUBFAMILY C MEMBER 28 CONSERVED DOMAIN-CONTAINING PROTEIN"/>
    <property type="match status" value="1"/>
</dbReference>
<dbReference type="AlphaFoldDB" id="A0AAJ0DBH6"/>
<evidence type="ECO:0000256" key="1">
    <source>
        <dbReference type="SAM" id="MobiDB-lite"/>
    </source>
</evidence>
<evidence type="ECO:0000313" key="4">
    <source>
        <dbReference type="Proteomes" id="UP001271007"/>
    </source>
</evidence>
<sequence length="499" mass="55610">MSEQSIETGGRSAQKAVAEAGFSEDLKRELEEKIANATFRSDNAQAFAQSELPASAGRGTRDIAAARPWTGKESTEDATLRMLTDAHKPLRSPARIPDIRGPPSKIDTGRPSRKPDAGARIANARDRTSMYEYTKDAGLSEQERDKLRQEMKMRFSPIGRPGPASVQGLASLANQRIDDAIARGKFKNLPRGQKIEKDHNANSPFIDTTEYFMNKIIQRQEIVPPWIEKQQELVSTATKFRSRLRADWKRHMARVISSRGGGLERQMQLAEEYAFAESVYNPTKKKEETLNAVDDSGHVSQISLSGELKVAAPAPTMSIQEEESQVENEIKIVEQTFNSDGSLRSQPDTTIKISTSQPDQPLSAAQDAPSPPRQPTVGLFRDPTWESTETPYLNAAIANLNSITRTYNLVAPAPARKPYYYLDRELRACFADVAPQIAGYIRDRALAPKVKGVEIVGHKAGGVLEKFSMERNAQVWEDRRAAYGFRQFWRDLFGSKSKT</sequence>
<gene>
    <name evidence="3" type="ORF">LTR09_011701</name>
</gene>
<feature type="region of interest" description="Disordered" evidence="1">
    <location>
        <begin position="337"/>
        <end position="384"/>
    </location>
</feature>
<comment type="caution">
    <text evidence="3">The sequence shown here is derived from an EMBL/GenBank/DDBJ whole genome shotgun (WGS) entry which is preliminary data.</text>
</comment>
<feature type="region of interest" description="Disordered" evidence="1">
    <location>
        <begin position="91"/>
        <end position="119"/>
    </location>
</feature>